<gene>
    <name evidence="2" type="ORF">SAMN04488079_11276</name>
</gene>
<keyword evidence="1" id="KW-0732">Signal</keyword>
<reference evidence="3" key="1">
    <citation type="submission" date="2016-10" db="EMBL/GenBank/DDBJ databases">
        <authorList>
            <person name="Varghese N."/>
            <person name="Submissions S."/>
        </authorList>
    </citation>
    <scope>NUCLEOTIDE SEQUENCE [LARGE SCALE GENOMIC DNA]</scope>
    <source>
        <strain evidence="3">DSM 11578</strain>
    </source>
</reference>
<dbReference type="RefSeq" id="WP_091714531.1">
    <property type="nucleotide sequence ID" value="NZ_FOSH01000012.1"/>
</dbReference>
<name>A0A1I3ZY72_9GAMM</name>
<keyword evidence="3" id="KW-1185">Reference proteome</keyword>
<organism evidence="2 3">
    <name type="scientific">Methylophaga sulfidovorans</name>
    <dbReference type="NCBI Taxonomy" id="45496"/>
    <lineage>
        <taxon>Bacteria</taxon>
        <taxon>Pseudomonadati</taxon>
        <taxon>Pseudomonadota</taxon>
        <taxon>Gammaproteobacteria</taxon>
        <taxon>Thiotrichales</taxon>
        <taxon>Piscirickettsiaceae</taxon>
        <taxon>Methylophaga</taxon>
    </lineage>
</organism>
<evidence type="ECO:0000313" key="2">
    <source>
        <dbReference type="EMBL" id="SFK48890.1"/>
    </source>
</evidence>
<dbReference type="AlphaFoldDB" id="A0A1I3ZY72"/>
<dbReference type="STRING" id="45496.SAMN04488079_11276"/>
<proteinExistence type="predicted"/>
<feature type="chain" id="PRO_5011790671" evidence="1">
    <location>
        <begin position="19"/>
        <end position="172"/>
    </location>
</feature>
<sequence>MKKIIFLALLMLPLQSFSAESEALISLLKTSPEKIQQASENLKELETLKKPGIINATPDLIADYNHIYIAKKQVPVLSGTFLALDHEYLDNYIGCCVNPGVAVVLHMEKEGADLSAVDQFAKENVCTITPFEQSPMIKEVEEAIFHNFKKENIVVFSCKLRDRIKDSTESTK</sequence>
<dbReference type="EMBL" id="FOSH01000012">
    <property type="protein sequence ID" value="SFK48890.1"/>
    <property type="molecule type" value="Genomic_DNA"/>
</dbReference>
<evidence type="ECO:0000256" key="1">
    <source>
        <dbReference type="SAM" id="SignalP"/>
    </source>
</evidence>
<dbReference type="Proteomes" id="UP000198924">
    <property type="component" value="Unassembled WGS sequence"/>
</dbReference>
<accession>A0A1I3ZY72</accession>
<protein>
    <submittedName>
        <fullName evidence="2">Uncharacterized protein</fullName>
    </submittedName>
</protein>
<dbReference type="OrthoDB" id="5624645at2"/>
<evidence type="ECO:0000313" key="3">
    <source>
        <dbReference type="Proteomes" id="UP000198924"/>
    </source>
</evidence>
<feature type="signal peptide" evidence="1">
    <location>
        <begin position="1"/>
        <end position="18"/>
    </location>
</feature>